<accession>A0ABX5L6R5</accession>
<feature type="transmembrane region" description="Helical" evidence="5">
    <location>
        <begin position="257"/>
        <end position="279"/>
    </location>
</feature>
<keyword evidence="5" id="KW-1133">Transmembrane helix</keyword>
<dbReference type="Proteomes" id="UP000245514">
    <property type="component" value="Unassembled WGS sequence"/>
</dbReference>
<evidence type="ECO:0000256" key="4">
    <source>
        <dbReference type="SAM" id="MobiDB-lite"/>
    </source>
</evidence>
<dbReference type="Gene3D" id="2.60.200.20">
    <property type="match status" value="1"/>
</dbReference>
<dbReference type="PANTHER" id="PTHR22683">
    <property type="entry name" value="SPORULATION PROTEIN RELATED"/>
    <property type="match status" value="1"/>
</dbReference>
<dbReference type="InterPro" id="IPR008984">
    <property type="entry name" value="SMAD_FHA_dom_sf"/>
</dbReference>
<keyword evidence="5" id="KW-0812">Transmembrane</keyword>
<feature type="transmembrane region" description="Helical" evidence="5">
    <location>
        <begin position="232"/>
        <end position="251"/>
    </location>
</feature>
<name>A0ABX5L6R5_9MICC</name>
<feature type="compositionally biased region" description="Low complexity" evidence="4">
    <location>
        <begin position="1126"/>
        <end position="1140"/>
    </location>
</feature>
<dbReference type="InterPro" id="IPR002543">
    <property type="entry name" value="FtsK_dom"/>
</dbReference>
<dbReference type="CDD" id="cd00060">
    <property type="entry name" value="FHA"/>
    <property type="match status" value="1"/>
</dbReference>
<evidence type="ECO:0000256" key="5">
    <source>
        <dbReference type="SAM" id="Phobius"/>
    </source>
</evidence>
<evidence type="ECO:0000256" key="3">
    <source>
        <dbReference type="PROSITE-ProRule" id="PRU00289"/>
    </source>
</evidence>
<dbReference type="PANTHER" id="PTHR22683:SF1">
    <property type="entry name" value="TYPE VII SECRETION SYSTEM PROTEIN ESSC"/>
    <property type="match status" value="1"/>
</dbReference>
<feature type="region of interest" description="Disordered" evidence="4">
    <location>
        <begin position="320"/>
        <end position="342"/>
    </location>
</feature>
<feature type="compositionally biased region" description="Basic and acidic residues" evidence="4">
    <location>
        <begin position="1105"/>
        <end position="1117"/>
    </location>
</feature>
<dbReference type="SUPFAM" id="SSF49879">
    <property type="entry name" value="SMAD/FHA domain"/>
    <property type="match status" value="1"/>
</dbReference>
<gene>
    <name evidence="7" type="ORF">CAY35_00250</name>
</gene>
<evidence type="ECO:0000313" key="8">
    <source>
        <dbReference type="Proteomes" id="UP000245514"/>
    </source>
</evidence>
<reference evidence="7 8" key="1">
    <citation type="submission" date="2018-05" db="EMBL/GenBank/DDBJ databases">
        <title>Draft Genome Sequence of Arthrobacter cumminsii IME1328, Isolated from a Patient Who Suffered from Foot Ulcers in China.</title>
        <authorList>
            <person name="Li M."/>
            <person name="Jiang Z."/>
            <person name="Sun Q."/>
            <person name="Tong Y."/>
        </authorList>
    </citation>
    <scope>NUCLEOTIDE SEQUENCE [LARGE SCALE GENOMIC DNA]</scope>
    <source>
        <strain evidence="7 8">IME1328</strain>
    </source>
</reference>
<dbReference type="SUPFAM" id="SSF52540">
    <property type="entry name" value="P-loop containing nucleoside triphosphate hydrolases"/>
    <property type="match status" value="1"/>
</dbReference>
<keyword evidence="5" id="KW-0472">Membrane</keyword>
<proteinExistence type="predicted"/>
<organism evidence="7 8">
    <name type="scientific">Pseudoglutamicibacter cumminsii</name>
    <dbReference type="NCBI Taxonomy" id="156979"/>
    <lineage>
        <taxon>Bacteria</taxon>
        <taxon>Bacillati</taxon>
        <taxon>Actinomycetota</taxon>
        <taxon>Actinomycetes</taxon>
        <taxon>Micrococcales</taxon>
        <taxon>Micrococcaceae</taxon>
        <taxon>Pseudoglutamicibacter</taxon>
    </lineage>
</organism>
<keyword evidence="2 3" id="KW-0067">ATP-binding</keyword>
<feature type="domain" description="FtsK" evidence="6">
    <location>
        <begin position="575"/>
        <end position="758"/>
    </location>
</feature>
<protein>
    <recommendedName>
        <fullName evidence="6">FtsK domain-containing protein</fullName>
    </recommendedName>
</protein>
<keyword evidence="1 3" id="KW-0547">Nucleotide-binding</keyword>
<sequence length="1306" mass="139993">MTLLCGFDDKSTNQTPASIKQHDVDNEGYPHNTYSQRIHSRFFTTLASTTENHCFYSGASRMLLLDPHQARVFHLPGLRKDAAEHLTQTLVGESNTAQKLRTASASELATEHRHRDSLHLIVDSGPDCGTVFTLPRGDSLIGRGPGRIQINDPAMSREHALIRVTATGITISELDGELSVNGERTVSAAITDADTVLAGDTTVRLVVGTQRRRCTAPLPHRLDVSVQAPPKFPWLGLVMAVAPLGIGIALWLALGSWFMLVFGVLGVLTGSFMVGQNIAERRRYRRRLRQQGLRHIETLKHNAPTPARIIASWHQTLGRQTSGKTANAPAESTPDRWGKFGATPHGTDSVSLRVGTVRECRLPLTANGEPTSIKLSRGIGREPHEWPAVLHLQPGESVRIVGPPAQCLGILRAVLVSFMERGLPAGWGLRIPASSRLPARLLGVNAVRLDDAIQAYECLLVPPTPGAEPITVRVESRSARTHDQGAGPDEWIITCSEDTQQTLSATLDHDGSQQMFQPDSISFEALDHASVIFQAATDPQHRAESLPAASLPAAGPAKAEARHSAATVLGTGSDGAPLAVDIVKDGPHALIAGTTGSGKSELLRAWVLGLTERYSPEHLRLALVDFKGGTTFSEFASLPHVETCVTDLDGSEVFRIVEALRIEMTRREKLLSGAGVSDVSELPEAPPRLIVMIDEFRILAQDHPSILTDIMRLATLGRALGLHLILATQRPQGIVTPEIKANISLTVCLRLVDTADSMSLIGSTAAAEIPASEPGRVIIASTGSPLIHGMVEPTSDAPTTVHIGVRGPRVCDEASREVSSHGVPTLAERLEQIMARDPQGLGDAIIPPALPENLSPRDLDSLSGLDDATAQCGGAPTLGLITTPEMRVGNFAPRAPYSLGICGAEGNEDAAVVRGLAHALSGQDEGRSARSVIVLDGLGILESTKHVWGCYVGPNETSLATEVLRELKKGRCPHAGGNAGHGGKASVGGYTGAQKTTPPTLWIISPSSWWADASDRAATYREQTVRELALKGTVGVIINGGRDLATSRTFSTLAHRIYLPYAVAEEARHVWPRIRPVPSIPGRGVLCSTATPSQGLAVQLPTADEAPRRDPNPHRWGENCTTPNIASTTRSATSHRTQRSTAALVPELRVSLVPAQTATAIPATPAGLVIGADALARNELINQWCAGYTIKRINPERDDSPEASEDQTIWIVDNAEALTPAVIARCERRIAEGQPIIFGASTPTRLAYLMPWWRSTALSNSTVVIPPVAPSDFEPLNWRPPLTSTTQPHHVLVNINQETYRAVPLL</sequence>
<dbReference type="Pfam" id="PF01580">
    <property type="entry name" value="FtsK_SpoIIIE"/>
    <property type="match status" value="1"/>
</dbReference>
<evidence type="ECO:0000256" key="2">
    <source>
        <dbReference type="ARBA" id="ARBA00022840"/>
    </source>
</evidence>
<dbReference type="InterPro" id="IPR050206">
    <property type="entry name" value="FtsK/SpoIIIE/SftA"/>
</dbReference>
<evidence type="ECO:0000259" key="6">
    <source>
        <dbReference type="PROSITE" id="PS50901"/>
    </source>
</evidence>
<dbReference type="EMBL" id="QFWG01000001">
    <property type="protein sequence ID" value="PWI28546.1"/>
    <property type="molecule type" value="Genomic_DNA"/>
</dbReference>
<evidence type="ECO:0000313" key="7">
    <source>
        <dbReference type="EMBL" id="PWI28546.1"/>
    </source>
</evidence>
<dbReference type="Gene3D" id="3.40.50.300">
    <property type="entry name" value="P-loop containing nucleotide triphosphate hydrolases"/>
    <property type="match status" value="1"/>
</dbReference>
<keyword evidence="8" id="KW-1185">Reference proteome</keyword>
<dbReference type="PROSITE" id="PS50901">
    <property type="entry name" value="FTSK"/>
    <property type="match status" value="1"/>
</dbReference>
<comment type="caution">
    <text evidence="7">The sequence shown here is derived from an EMBL/GenBank/DDBJ whole genome shotgun (WGS) entry which is preliminary data.</text>
</comment>
<feature type="region of interest" description="Disordered" evidence="4">
    <location>
        <begin position="1102"/>
        <end position="1140"/>
    </location>
</feature>
<dbReference type="InterPro" id="IPR027417">
    <property type="entry name" value="P-loop_NTPase"/>
</dbReference>
<feature type="binding site" evidence="3">
    <location>
        <begin position="593"/>
        <end position="600"/>
    </location>
    <ligand>
        <name>ATP</name>
        <dbReference type="ChEBI" id="CHEBI:30616"/>
    </ligand>
</feature>
<evidence type="ECO:0000256" key="1">
    <source>
        <dbReference type="ARBA" id="ARBA00022741"/>
    </source>
</evidence>